<name>A0A0V0XG47_9BILA</name>
<comment type="caution">
    <text evidence="1">The sequence shown here is derived from an EMBL/GenBank/DDBJ whole genome shotgun (WGS) entry which is preliminary data.</text>
</comment>
<proteinExistence type="predicted"/>
<dbReference type="Proteomes" id="UP000054783">
    <property type="component" value="Unassembled WGS sequence"/>
</dbReference>
<dbReference type="AlphaFoldDB" id="A0A0V0XG47"/>
<evidence type="ECO:0000313" key="2">
    <source>
        <dbReference type="Proteomes" id="UP000054783"/>
    </source>
</evidence>
<dbReference type="EMBL" id="JYDQ01004919">
    <property type="protein sequence ID" value="KRX86987.1"/>
    <property type="molecule type" value="Genomic_DNA"/>
</dbReference>
<keyword evidence="2" id="KW-1185">Reference proteome</keyword>
<protein>
    <submittedName>
        <fullName evidence="1">Uncharacterized protein</fullName>
    </submittedName>
</protein>
<gene>
    <name evidence="1" type="ORF">T12_1774</name>
</gene>
<accession>A0A0V0XG47</accession>
<evidence type="ECO:0000313" key="1">
    <source>
        <dbReference type="EMBL" id="KRX86987.1"/>
    </source>
</evidence>
<reference evidence="1 2" key="1">
    <citation type="submission" date="2015-01" db="EMBL/GenBank/DDBJ databases">
        <title>Evolution of Trichinella species and genotypes.</title>
        <authorList>
            <person name="Korhonen P.K."/>
            <person name="Edoardo P."/>
            <person name="Giuseppe L.R."/>
            <person name="Gasser R.B."/>
        </authorList>
    </citation>
    <scope>NUCLEOTIDE SEQUENCE [LARGE SCALE GENOMIC DNA]</scope>
    <source>
        <strain evidence="1">ISS2496</strain>
    </source>
</reference>
<sequence length="35" mass="3659">MFKNSLCISHGRGKGLPCYTALFRGLGNLGDGSTS</sequence>
<organism evidence="1 2">
    <name type="scientific">Trichinella patagoniensis</name>
    <dbReference type="NCBI Taxonomy" id="990121"/>
    <lineage>
        <taxon>Eukaryota</taxon>
        <taxon>Metazoa</taxon>
        <taxon>Ecdysozoa</taxon>
        <taxon>Nematoda</taxon>
        <taxon>Enoplea</taxon>
        <taxon>Dorylaimia</taxon>
        <taxon>Trichinellida</taxon>
        <taxon>Trichinellidae</taxon>
        <taxon>Trichinella</taxon>
    </lineage>
</organism>